<dbReference type="InterPro" id="IPR039261">
    <property type="entry name" value="FNR_nucleotide-bd"/>
</dbReference>
<dbReference type="InterPro" id="IPR017927">
    <property type="entry name" value="FAD-bd_FR_type"/>
</dbReference>
<dbReference type="PRINTS" id="PR00410">
    <property type="entry name" value="PHEHYDRXLASE"/>
</dbReference>
<evidence type="ECO:0000256" key="13">
    <source>
        <dbReference type="SAM" id="Phobius"/>
    </source>
</evidence>
<dbReference type="InterPro" id="IPR001433">
    <property type="entry name" value="OxRdtase_FAD/NAD-bd"/>
</dbReference>
<dbReference type="InterPro" id="IPR050415">
    <property type="entry name" value="MRET"/>
</dbReference>
<evidence type="ECO:0000256" key="11">
    <source>
        <dbReference type="ARBA" id="ARBA00023014"/>
    </source>
</evidence>
<dbReference type="PANTHER" id="PTHR47354">
    <property type="entry name" value="NADH OXIDOREDUCTASE HCR"/>
    <property type="match status" value="1"/>
</dbReference>
<proteinExistence type="predicted"/>
<accession>A0A7W9KRH3</accession>
<evidence type="ECO:0000256" key="7">
    <source>
        <dbReference type="ARBA" id="ARBA00022827"/>
    </source>
</evidence>
<sequence length="441" mass="47951">MTTTQHRPAVAPAAKPDRRSTARVALLAALGVNVLIVAALVVATGASPNILITLERIAGLVAGLLMAFQFLLIARLPWLDERLGMDRLTSYHRWNGIGLMWTLLAHVVLIVVGYAELEAHDVISEVVVLSDTFTGVFLAIIAFLLVIVVGATSARIARKRLPYETWHAIHLLTYAIVALAFTHQFISGTTIASTGGRIYWILLWGAAIGVLITGRVIRPLLRNRRYQLRVAGVVAESHNVVSVYISGRNLHELPARAGQFFVWRFLAKGMWHRANPFSLSAAPDGRCLRLTAKAVGTASAALRDLKVGTRVYAEGPYGAFTTANQVHPHALLIAGGVGVTPIRALLEEIRGHVVVLYRVRDERDAVLLDELRALAPVVRVLSGPSAGQFNPESLRYMVPDIWARDVFVCGPAAMTNAVLASVRALKVPERQVHAEKFSLAG</sequence>
<dbReference type="SUPFAM" id="SSF52343">
    <property type="entry name" value="Ferredoxin reductase-like, C-terminal NADP-linked domain"/>
    <property type="match status" value="1"/>
</dbReference>
<evidence type="ECO:0000256" key="10">
    <source>
        <dbReference type="ARBA" id="ARBA00023004"/>
    </source>
</evidence>
<organism evidence="15 16">
    <name type="scientific">Kutzneria kofuensis</name>
    <dbReference type="NCBI Taxonomy" id="103725"/>
    <lineage>
        <taxon>Bacteria</taxon>
        <taxon>Bacillati</taxon>
        <taxon>Actinomycetota</taxon>
        <taxon>Actinomycetes</taxon>
        <taxon>Pseudonocardiales</taxon>
        <taxon>Pseudonocardiaceae</taxon>
        <taxon>Kutzneria</taxon>
    </lineage>
</organism>
<evidence type="ECO:0000256" key="8">
    <source>
        <dbReference type="ARBA" id="ARBA00022989"/>
    </source>
</evidence>
<dbReference type="Gene3D" id="2.40.30.10">
    <property type="entry name" value="Translation factors"/>
    <property type="match status" value="1"/>
</dbReference>
<dbReference type="GO" id="GO:0016020">
    <property type="term" value="C:membrane"/>
    <property type="evidence" value="ECO:0007669"/>
    <property type="project" value="UniProtKB-SubCell"/>
</dbReference>
<evidence type="ECO:0000256" key="6">
    <source>
        <dbReference type="ARBA" id="ARBA00022723"/>
    </source>
</evidence>
<dbReference type="PANTHER" id="PTHR47354:SF8">
    <property type="entry name" value="1,2-PHENYLACETYL-COA EPOXIDASE, SUBUNIT E"/>
    <property type="match status" value="1"/>
</dbReference>
<keyword evidence="3" id="KW-0285">Flavoprotein</keyword>
<keyword evidence="16" id="KW-1185">Reference proteome</keyword>
<keyword evidence="6" id="KW-0479">Metal-binding</keyword>
<feature type="domain" description="FAD-binding FR-type" evidence="14">
    <location>
        <begin position="223"/>
        <end position="323"/>
    </location>
</feature>
<keyword evidence="11" id="KW-0411">Iron-sulfur</keyword>
<keyword evidence="8 13" id="KW-1133">Transmembrane helix</keyword>
<evidence type="ECO:0000259" key="14">
    <source>
        <dbReference type="PROSITE" id="PS51384"/>
    </source>
</evidence>
<comment type="subcellular location">
    <subcellularLocation>
        <location evidence="2">Membrane</location>
        <topology evidence="2">Multi-pass membrane protein</topology>
    </subcellularLocation>
</comment>
<comment type="cofactor">
    <cofactor evidence="1">
        <name>FAD</name>
        <dbReference type="ChEBI" id="CHEBI:57692"/>
    </cofactor>
</comment>
<feature type="transmembrane region" description="Helical" evidence="13">
    <location>
        <begin position="168"/>
        <end position="186"/>
    </location>
</feature>
<name>A0A7W9KRH3_9PSEU</name>
<dbReference type="GO" id="GO:0046872">
    <property type="term" value="F:metal ion binding"/>
    <property type="evidence" value="ECO:0007669"/>
    <property type="project" value="UniProtKB-KW"/>
</dbReference>
<feature type="transmembrane region" description="Helical" evidence="13">
    <location>
        <begin position="135"/>
        <end position="156"/>
    </location>
</feature>
<feature type="transmembrane region" description="Helical" evidence="13">
    <location>
        <begin position="24"/>
        <end position="45"/>
    </location>
</feature>
<keyword evidence="12 13" id="KW-0472">Membrane</keyword>
<dbReference type="InterPro" id="IPR013130">
    <property type="entry name" value="Fe3_Rdtase_TM_dom"/>
</dbReference>
<dbReference type="Proteomes" id="UP000585638">
    <property type="component" value="Unassembled WGS sequence"/>
</dbReference>
<dbReference type="PROSITE" id="PS51384">
    <property type="entry name" value="FAD_FR"/>
    <property type="match status" value="1"/>
</dbReference>
<keyword evidence="10" id="KW-0408">Iron</keyword>
<evidence type="ECO:0000256" key="2">
    <source>
        <dbReference type="ARBA" id="ARBA00004141"/>
    </source>
</evidence>
<dbReference type="GO" id="GO:0050660">
    <property type="term" value="F:flavin adenine dinucleotide binding"/>
    <property type="evidence" value="ECO:0007669"/>
    <property type="project" value="TreeGrafter"/>
</dbReference>
<evidence type="ECO:0000256" key="5">
    <source>
        <dbReference type="ARBA" id="ARBA00022714"/>
    </source>
</evidence>
<feature type="transmembrane region" description="Helical" evidence="13">
    <location>
        <begin position="57"/>
        <end position="76"/>
    </location>
</feature>
<keyword evidence="5" id="KW-0001">2Fe-2S</keyword>
<evidence type="ECO:0000256" key="4">
    <source>
        <dbReference type="ARBA" id="ARBA00022692"/>
    </source>
</evidence>
<dbReference type="SUPFAM" id="SSF63380">
    <property type="entry name" value="Riboflavin synthase domain-like"/>
    <property type="match status" value="1"/>
</dbReference>
<dbReference type="Pfam" id="PF00175">
    <property type="entry name" value="NAD_binding_1"/>
    <property type="match status" value="1"/>
</dbReference>
<keyword evidence="7" id="KW-0274">FAD</keyword>
<dbReference type="GO" id="GO:0016491">
    <property type="term" value="F:oxidoreductase activity"/>
    <property type="evidence" value="ECO:0007669"/>
    <property type="project" value="UniProtKB-KW"/>
</dbReference>
<evidence type="ECO:0000256" key="9">
    <source>
        <dbReference type="ARBA" id="ARBA00023002"/>
    </source>
</evidence>
<evidence type="ECO:0000256" key="1">
    <source>
        <dbReference type="ARBA" id="ARBA00001974"/>
    </source>
</evidence>
<dbReference type="Pfam" id="PF01794">
    <property type="entry name" value="Ferric_reduct"/>
    <property type="match status" value="1"/>
</dbReference>
<comment type="caution">
    <text evidence="15">The sequence shown here is derived from an EMBL/GenBank/DDBJ whole genome shotgun (WGS) entry which is preliminary data.</text>
</comment>
<reference evidence="15 16" key="1">
    <citation type="submission" date="2020-08" db="EMBL/GenBank/DDBJ databases">
        <title>Sequencing the genomes of 1000 actinobacteria strains.</title>
        <authorList>
            <person name="Klenk H.-P."/>
        </authorList>
    </citation>
    <scope>NUCLEOTIDE SEQUENCE [LARGE SCALE GENOMIC DNA]</scope>
    <source>
        <strain evidence="15 16">DSM 43851</strain>
    </source>
</reference>
<dbReference type="RefSeq" id="WP_184869863.1">
    <property type="nucleotide sequence ID" value="NZ_BAAAWY010000043.1"/>
</dbReference>
<gene>
    <name evidence="15" type="ORF">BJ998_008633</name>
</gene>
<feature type="transmembrane region" description="Helical" evidence="13">
    <location>
        <begin position="97"/>
        <end position="115"/>
    </location>
</feature>
<dbReference type="Gene3D" id="3.40.50.80">
    <property type="entry name" value="Nucleotide-binding domain of ferredoxin-NADP reductase (FNR) module"/>
    <property type="match status" value="1"/>
</dbReference>
<evidence type="ECO:0000256" key="3">
    <source>
        <dbReference type="ARBA" id="ARBA00022630"/>
    </source>
</evidence>
<dbReference type="InterPro" id="IPR017938">
    <property type="entry name" value="Riboflavin_synthase-like_b-brl"/>
</dbReference>
<dbReference type="GO" id="GO:0051537">
    <property type="term" value="F:2 iron, 2 sulfur cluster binding"/>
    <property type="evidence" value="ECO:0007669"/>
    <property type="project" value="UniProtKB-KW"/>
</dbReference>
<evidence type="ECO:0000256" key="12">
    <source>
        <dbReference type="ARBA" id="ARBA00023136"/>
    </source>
</evidence>
<evidence type="ECO:0000313" key="16">
    <source>
        <dbReference type="Proteomes" id="UP000585638"/>
    </source>
</evidence>
<keyword evidence="9" id="KW-0560">Oxidoreductase</keyword>
<protein>
    <submittedName>
        <fullName evidence="15">Putative ferric reductase</fullName>
    </submittedName>
</protein>
<dbReference type="AlphaFoldDB" id="A0A7W9KRH3"/>
<dbReference type="CDD" id="cd06198">
    <property type="entry name" value="FNR_like_3"/>
    <property type="match status" value="1"/>
</dbReference>
<keyword evidence="4 13" id="KW-0812">Transmembrane</keyword>
<evidence type="ECO:0000313" key="15">
    <source>
        <dbReference type="EMBL" id="MBB5897374.1"/>
    </source>
</evidence>
<feature type="transmembrane region" description="Helical" evidence="13">
    <location>
        <begin position="198"/>
        <end position="217"/>
    </location>
</feature>
<dbReference type="EMBL" id="JACHIR010000003">
    <property type="protein sequence ID" value="MBB5897374.1"/>
    <property type="molecule type" value="Genomic_DNA"/>
</dbReference>